<dbReference type="RefSeq" id="WP_380620672.1">
    <property type="nucleotide sequence ID" value="NZ_JBHSDK010000015.1"/>
</dbReference>
<protein>
    <submittedName>
        <fullName evidence="2">GNAT family N-acetyltransferase</fullName>
        <ecNumber evidence="2">2.3.-.-</ecNumber>
    </submittedName>
</protein>
<dbReference type="GO" id="GO:0016746">
    <property type="term" value="F:acyltransferase activity"/>
    <property type="evidence" value="ECO:0007669"/>
    <property type="project" value="UniProtKB-KW"/>
</dbReference>
<dbReference type="SUPFAM" id="SSF55729">
    <property type="entry name" value="Acyl-CoA N-acyltransferases (Nat)"/>
    <property type="match status" value="1"/>
</dbReference>
<sequence>MSLPEDVRLRTAVEADIDAITRISNHYVLNTAANLRLRLFEPEEWRANLEKQGEDFPWLVAERDGRVLGFAYAALWNEREAYAWSVESTVYLDEAARGAGIGRALYSELFDRLAAQGFVTVIAKITRPNDASEGLHRSLGFALTGVLEKIGFKNGQWHDVGVWQKDLAERSVPPPLLRPSEDD</sequence>
<evidence type="ECO:0000313" key="3">
    <source>
        <dbReference type="Proteomes" id="UP001595823"/>
    </source>
</evidence>
<dbReference type="Proteomes" id="UP001595823">
    <property type="component" value="Unassembled WGS sequence"/>
</dbReference>
<evidence type="ECO:0000259" key="1">
    <source>
        <dbReference type="PROSITE" id="PS51186"/>
    </source>
</evidence>
<keyword evidence="2" id="KW-0012">Acyltransferase</keyword>
<accession>A0ABV8TYX5</accession>
<comment type="caution">
    <text evidence="2">The sequence shown here is derived from an EMBL/GenBank/DDBJ whole genome shotgun (WGS) entry which is preliminary data.</text>
</comment>
<dbReference type="Gene3D" id="3.40.630.30">
    <property type="match status" value="1"/>
</dbReference>
<keyword evidence="2" id="KW-0808">Transferase</keyword>
<dbReference type="EMBL" id="JBHSDK010000015">
    <property type="protein sequence ID" value="MFC4335618.1"/>
    <property type="molecule type" value="Genomic_DNA"/>
</dbReference>
<dbReference type="PANTHER" id="PTHR43072:SF8">
    <property type="entry name" value="ACYLTRANSFERASE FABY-RELATED"/>
    <property type="match status" value="1"/>
</dbReference>
<organism evidence="2 3">
    <name type="scientific">Salininema proteolyticum</name>
    <dbReference type="NCBI Taxonomy" id="1607685"/>
    <lineage>
        <taxon>Bacteria</taxon>
        <taxon>Bacillati</taxon>
        <taxon>Actinomycetota</taxon>
        <taxon>Actinomycetes</taxon>
        <taxon>Glycomycetales</taxon>
        <taxon>Glycomycetaceae</taxon>
        <taxon>Salininema</taxon>
    </lineage>
</organism>
<dbReference type="CDD" id="cd04301">
    <property type="entry name" value="NAT_SF"/>
    <property type="match status" value="1"/>
</dbReference>
<dbReference type="EC" id="2.3.-.-" evidence="2"/>
<dbReference type="PANTHER" id="PTHR43072">
    <property type="entry name" value="N-ACETYLTRANSFERASE"/>
    <property type="match status" value="1"/>
</dbReference>
<dbReference type="InterPro" id="IPR016181">
    <property type="entry name" value="Acyl_CoA_acyltransferase"/>
</dbReference>
<evidence type="ECO:0000313" key="2">
    <source>
        <dbReference type="EMBL" id="MFC4335618.1"/>
    </source>
</evidence>
<dbReference type="Pfam" id="PF13420">
    <property type="entry name" value="Acetyltransf_4"/>
    <property type="match status" value="1"/>
</dbReference>
<proteinExistence type="predicted"/>
<gene>
    <name evidence="2" type="ORF">ACFPET_10445</name>
</gene>
<dbReference type="InterPro" id="IPR000182">
    <property type="entry name" value="GNAT_dom"/>
</dbReference>
<name>A0ABV8TYX5_9ACTN</name>
<reference evidence="3" key="1">
    <citation type="journal article" date="2019" name="Int. J. Syst. Evol. Microbiol.">
        <title>The Global Catalogue of Microorganisms (GCM) 10K type strain sequencing project: providing services to taxonomists for standard genome sequencing and annotation.</title>
        <authorList>
            <consortium name="The Broad Institute Genomics Platform"/>
            <consortium name="The Broad Institute Genome Sequencing Center for Infectious Disease"/>
            <person name="Wu L."/>
            <person name="Ma J."/>
        </authorList>
    </citation>
    <scope>NUCLEOTIDE SEQUENCE [LARGE SCALE GENOMIC DNA]</scope>
    <source>
        <strain evidence="3">IBRC-M 10908</strain>
    </source>
</reference>
<dbReference type="PROSITE" id="PS51186">
    <property type="entry name" value="GNAT"/>
    <property type="match status" value="1"/>
</dbReference>
<feature type="domain" description="N-acetyltransferase" evidence="1">
    <location>
        <begin position="7"/>
        <end position="168"/>
    </location>
</feature>
<keyword evidence="3" id="KW-1185">Reference proteome</keyword>